<dbReference type="InterPro" id="IPR000774">
    <property type="entry name" value="PPIase_FKBP_N"/>
</dbReference>
<evidence type="ECO:0000259" key="8">
    <source>
        <dbReference type="PROSITE" id="PS50059"/>
    </source>
</evidence>
<sequence length="236" mass="25487">MLKRFVFSLLIGTTALFACNAGGKSDNNASSGPSGTGDKDVGYAIGMFIGSEYKQQGQLSMITVDYDAFTRGFKDALEGNETAITLDQAIPLIQEAINVAVERAGRENREKETQFLEDNGKKAGIQRTPSGVQYEVITQGNGPKPSDTDTVLVNYEGAFIDGTVFDSSYTRGEPTEFSQTEMIPGWTEGLTLMNLGSTYRLFIPSALAFGEEGIPGLVPPNSVLIFKVELLEIITE</sequence>
<gene>
    <name evidence="9" type="ordered locus">TREPR_2769</name>
</gene>
<dbReference type="Gene3D" id="3.10.50.40">
    <property type="match status" value="1"/>
</dbReference>
<reference evidence="10" key="1">
    <citation type="submission" date="2009-12" db="EMBL/GenBank/DDBJ databases">
        <title>Complete sequence of Treponema primitia strain ZAS-2.</title>
        <authorList>
            <person name="Tetu S.G."/>
            <person name="Matson E."/>
            <person name="Ren Q."/>
            <person name="Seshadri R."/>
            <person name="Elbourne L."/>
            <person name="Hassan K.A."/>
            <person name="Durkin A."/>
            <person name="Radune D."/>
            <person name="Mohamoud Y."/>
            <person name="Shay R."/>
            <person name="Jin S."/>
            <person name="Zhang X."/>
            <person name="Lucey K."/>
            <person name="Ballor N.R."/>
            <person name="Ottesen E."/>
            <person name="Rosenthal R."/>
            <person name="Allen A."/>
            <person name="Leadbetter J.R."/>
            <person name="Paulsen I.T."/>
        </authorList>
    </citation>
    <scope>NUCLEOTIDE SEQUENCE [LARGE SCALE GENOMIC DNA]</scope>
    <source>
        <strain evidence="10">ATCC BAA-887 / DSM 12427 / ZAS-2</strain>
    </source>
</reference>
<evidence type="ECO:0000313" key="9">
    <source>
        <dbReference type="EMBL" id="AEF83574.1"/>
    </source>
</evidence>
<reference evidence="9 10" key="2">
    <citation type="journal article" date="2011" name="ISME J.">
        <title>RNA-seq reveals cooperative metabolic interactions between two termite-gut spirochete species in co-culture.</title>
        <authorList>
            <person name="Rosenthal A.Z."/>
            <person name="Matson E.G."/>
            <person name="Eldar A."/>
            <person name="Leadbetter J.R."/>
        </authorList>
    </citation>
    <scope>NUCLEOTIDE SEQUENCE [LARGE SCALE GENOMIC DNA]</scope>
    <source>
        <strain evidence="10">ATCC BAA-887 / DSM 12427 / ZAS-2</strain>
    </source>
</reference>
<organism evidence="9 10">
    <name type="scientific">Treponema primitia (strain ATCC BAA-887 / DSM 12427 / ZAS-2)</name>
    <dbReference type="NCBI Taxonomy" id="545694"/>
    <lineage>
        <taxon>Bacteria</taxon>
        <taxon>Pseudomonadati</taxon>
        <taxon>Spirochaetota</taxon>
        <taxon>Spirochaetia</taxon>
        <taxon>Spirochaetales</taxon>
        <taxon>Treponemataceae</taxon>
        <taxon>Treponema</taxon>
    </lineage>
</organism>
<dbReference type="Pfam" id="PF01346">
    <property type="entry name" value="FKBP_N"/>
    <property type="match status" value="1"/>
</dbReference>
<dbReference type="InterPro" id="IPR036944">
    <property type="entry name" value="PPIase_FKBP_N_sf"/>
</dbReference>
<keyword evidence="7" id="KW-0732">Signal</keyword>
<dbReference type="Pfam" id="PF00254">
    <property type="entry name" value="FKBP_C"/>
    <property type="match status" value="1"/>
</dbReference>
<keyword evidence="10" id="KW-1185">Reference proteome</keyword>
<accession>F5YQG8</accession>
<dbReference type="eggNOG" id="COG0545">
    <property type="taxonomic scope" value="Bacteria"/>
</dbReference>
<dbReference type="KEGG" id="tpi:TREPR_2769"/>
<protein>
    <recommendedName>
        <fullName evidence="6">Peptidyl-prolyl cis-trans isomerase</fullName>
        <ecNumber evidence="6">5.2.1.8</ecNumber>
    </recommendedName>
</protein>
<dbReference type="PROSITE" id="PS50059">
    <property type="entry name" value="FKBP_PPIASE"/>
    <property type="match status" value="1"/>
</dbReference>
<comment type="similarity">
    <text evidence="2 6">Belongs to the FKBP-type PPIase family.</text>
</comment>
<dbReference type="GO" id="GO:0003755">
    <property type="term" value="F:peptidyl-prolyl cis-trans isomerase activity"/>
    <property type="evidence" value="ECO:0007669"/>
    <property type="project" value="UniProtKB-UniRule"/>
</dbReference>
<dbReference type="PANTHER" id="PTHR43811">
    <property type="entry name" value="FKBP-TYPE PEPTIDYL-PROLYL CIS-TRANS ISOMERASE FKPA"/>
    <property type="match status" value="1"/>
</dbReference>
<dbReference type="GO" id="GO:0006457">
    <property type="term" value="P:protein folding"/>
    <property type="evidence" value="ECO:0007669"/>
    <property type="project" value="InterPro"/>
</dbReference>
<evidence type="ECO:0000256" key="7">
    <source>
        <dbReference type="SAM" id="SignalP"/>
    </source>
</evidence>
<dbReference type="OrthoDB" id="9812109at2"/>
<dbReference type="Proteomes" id="UP000009223">
    <property type="component" value="Chromosome"/>
</dbReference>
<feature type="signal peptide" evidence="7">
    <location>
        <begin position="1"/>
        <end position="18"/>
    </location>
</feature>
<dbReference type="RefSeq" id="WP_015707461.1">
    <property type="nucleotide sequence ID" value="NC_015578.1"/>
</dbReference>
<feature type="domain" description="PPIase FKBP-type" evidence="8">
    <location>
        <begin position="148"/>
        <end position="234"/>
    </location>
</feature>
<dbReference type="EC" id="5.2.1.8" evidence="6"/>
<name>F5YQG8_TREPZ</name>
<dbReference type="AlphaFoldDB" id="F5YQG8"/>
<feature type="chain" id="PRO_5003332039" description="Peptidyl-prolyl cis-trans isomerase" evidence="7">
    <location>
        <begin position="19"/>
        <end position="236"/>
    </location>
</feature>
<dbReference type="EMBL" id="CP001843">
    <property type="protein sequence ID" value="AEF83574.1"/>
    <property type="molecule type" value="Genomic_DNA"/>
</dbReference>
<dbReference type="PROSITE" id="PS51257">
    <property type="entry name" value="PROKAR_LIPOPROTEIN"/>
    <property type="match status" value="1"/>
</dbReference>
<dbReference type="PANTHER" id="PTHR43811:SF19">
    <property type="entry name" value="39 KDA FK506-BINDING NUCLEAR PROTEIN"/>
    <property type="match status" value="1"/>
</dbReference>
<dbReference type="InterPro" id="IPR001179">
    <property type="entry name" value="PPIase_FKBP_dom"/>
</dbReference>
<evidence type="ECO:0000256" key="2">
    <source>
        <dbReference type="ARBA" id="ARBA00006577"/>
    </source>
</evidence>
<evidence type="ECO:0000256" key="6">
    <source>
        <dbReference type="RuleBase" id="RU003915"/>
    </source>
</evidence>
<evidence type="ECO:0000313" key="10">
    <source>
        <dbReference type="Proteomes" id="UP000009223"/>
    </source>
</evidence>
<dbReference type="STRING" id="545694.TREPR_2769"/>
<evidence type="ECO:0000256" key="3">
    <source>
        <dbReference type="ARBA" id="ARBA00023110"/>
    </source>
</evidence>
<dbReference type="InterPro" id="IPR046357">
    <property type="entry name" value="PPIase_dom_sf"/>
</dbReference>
<evidence type="ECO:0000256" key="1">
    <source>
        <dbReference type="ARBA" id="ARBA00000971"/>
    </source>
</evidence>
<evidence type="ECO:0000256" key="4">
    <source>
        <dbReference type="ARBA" id="ARBA00023235"/>
    </source>
</evidence>
<comment type="catalytic activity">
    <reaction evidence="1 5 6">
        <text>[protein]-peptidylproline (omega=180) = [protein]-peptidylproline (omega=0)</text>
        <dbReference type="Rhea" id="RHEA:16237"/>
        <dbReference type="Rhea" id="RHEA-COMP:10747"/>
        <dbReference type="Rhea" id="RHEA-COMP:10748"/>
        <dbReference type="ChEBI" id="CHEBI:83833"/>
        <dbReference type="ChEBI" id="CHEBI:83834"/>
        <dbReference type="EC" id="5.2.1.8"/>
    </reaction>
</comment>
<dbReference type="HOGENOM" id="CLU_013615_0_1_12"/>
<keyword evidence="4 5" id="KW-0413">Isomerase</keyword>
<proteinExistence type="inferred from homology"/>
<evidence type="ECO:0000256" key="5">
    <source>
        <dbReference type="PROSITE-ProRule" id="PRU00277"/>
    </source>
</evidence>
<dbReference type="Gene3D" id="1.10.287.460">
    <property type="entry name" value="Peptidyl-prolyl cis-trans isomerase, FKBP-type, N-terminal domain"/>
    <property type="match status" value="1"/>
</dbReference>
<dbReference type="SUPFAM" id="SSF54534">
    <property type="entry name" value="FKBP-like"/>
    <property type="match status" value="1"/>
</dbReference>
<keyword evidence="3 5" id="KW-0697">Rotamase</keyword>